<dbReference type="SUPFAM" id="SSF158573">
    <property type="entry name" value="GINS helical bundle-like"/>
    <property type="match status" value="2"/>
</dbReference>
<dbReference type="STRING" id="61424.A0A2T9Z448"/>
<sequence length="305" mass="34587">MLGDEAYQLAQEAKRIDGENLIPYNNNQVSLIVRQSKQLWNNVEKLAKLVELAQAEEAVNANNEMSISNQNSSQYGIDSSQITNSTAKTKGYEQDNGFDQDQEMLENNVEKQNSKSLTSQLVLNHLTVYRNKRVLMAYHSKRCESLRKVAWGLNLNPYLLSIPNNVNNNTENSKNESVSDSSRVNNYTTGNTDSRIENGSSGTNLMSVSSNITVFERNFVQEYSQITKSYREKVEASLGDDIDLDWTASLEKPPRDLFIEVRVLQECGEIQTEFGTVNLEKGSQHYLRRSDVENLINLGYLQHIT</sequence>
<dbReference type="EMBL" id="MBFT01000043">
    <property type="protein sequence ID" value="PVU99316.1"/>
    <property type="molecule type" value="Genomic_DNA"/>
</dbReference>
<keyword evidence="1" id="KW-0539">Nucleus</keyword>
<dbReference type="PANTHER" id="PTHR12914:SF2">
    <property type="entry name" value="DNA REPLICATION COMPLEX GINS PROTEIN PSF1"/>
    <property type="match status" value="1"/>
</dbReference>
<dbReference type="InterPro" id="IPR005339">
    <property type="entry name" value="GINS_Psf1"/>
</dbReference>
<dbReference type="Gene3D" id="1.20.58.1030">
    <property type="match status" value="1"/>
</dbReference>
<proteinExistence type="inferred from homology"/>
<feature type="region of interest" description="Disordered" evidence="2">
    <location>
        <begin position="163"/>
        <end position="202"/>
    </location>
</feature>
<evidence type="ECO:0000256" key="1">
    <source>
        <dbReference type="RuleBase" id="RU368085"/>
    </source>
</evidence>
<keyword evidence="5" id="KW-1185">Reference proteome</keyword>
<dbReference type="Proteomes" id="UP000245699">
    <property type="component" value="Unassembled WGS sequence"/>
</dbReference>
<comment type="similarity">
    <text evidence="1">Belongs to the GINS1/PSF1 family.</text>
</comment>
<dbReference type="AlphaFoldDB" id="A0A2T9Z448"/>
<comment type="subunit">
    <text evidence="1">Component of the GINS complex.</text>
</comment>
<comment type="function">
    <text evidence="1">Required for correct functioning of the GINS complex, a complex that plays an essential role in the initiation of DNA replication, and progression of DNA replication forks. GINS complex seems to bind preferentially to single-stranded DNA.</text>
</comment>
<evidence type="ECO:0000256" key="2">
    <source>
        <dbReference type="SAM" id="MobiDB-lite"/>
    </source>
</evidence>
<dbReference type="InterPro" id="IPR036224">
    <property type="entry name" value="GINS_bundle-like_dom_sf"/>
</dbReference>
<dbReference type="Pfam" id="PF24997">
    <property type="entry name" value="PSF1_C"/>
    <property type="match status" value="1"/>
</dbReference>
<dbReference type="PANTHER" id="PTHR12914">
    <property type="entry name" value="PARTNER OF SLD5"/>
    <property type="match status" value="1"/>
</dbReference>
<feature type="compositionally biased region" description="Polar residues" evidence="2">
    <location>
        <begin position="180"/>
        <end position="202"/>
    </location>
</feature>
<feature type="compositionally biased region" description="Low complexity" evidence="2">
    <location>
        <begin position="164"/>
        <end position="179"/>
    </location>
</feature>
<accession>A0A2T9Z448</accession>
<evidence type="ECO:0000313" key="5">
    <source>
        <dbReference type="Proteomes" id="UP000245699"/>
    </source>
</evidence>
<feature type="domain" description="DNA replication complex GINS protein PSF1 C-terminal" evidence="3">
    <location>
        <begin position="256"/>
        <end position="305"/>
    </location>
</feature>
<comment type="caution">
    <text evidence="4">The sequence shown here is derived from an EMBL/GenBank/DDBJ whole genome shotgun (WGS) entry which is preliminary data.</text>
</comment>
<dbReference type="CDD" id="cd21696">
    <property type="entry name" value="GINS_B_Psf1"/>
    <property type="match status" value="1"/>
</dbReference>
<evidence type="ECO:0000259" key="3">
    <source>
        <dbReference type="Pfam" id="PF24997"/>
    </source>
</evidence>
<reference evidence="4 5" key="1">
    <citation type="journal article" date="2018" name="MBio">
        <title>Comparative Genomics Reveals the Core Gene Toolbox for the Fungus-Insect Symbiosis.</title>
        <authorList>
            <person name="Wang Y."/>
            <person name="Stata M."/>
            <person name="Wang W."/>
            <person name="Stajich J.E."/>
            <person name="White M.M."/>
            <person name="Moncalvo J.M."/>
        </authorList>
    </citation>
    <scope>NUCLEOTIDE SEQUENCE [LARGE SCALE GENOMIC DNA]</scope>
    <source>
        <strain evidence="4 5">AUS-77-4</strain>
    </source>
</reference>
<protein>
    <recommendedName>
        <fullName evidence="1">DNA replication complex GINS protein PSF1</fullName>
    </recommendedName>
</protein>
<dbReference type="OrthoDB" id="10252587at2759"/>
<organism evidence="4 5">
    <name type="scientific">Furculomyces boomerangus</name>
    <dbReference type="NCBI Taxonomy" id="61424"/>
    <lineage>
        <taxon>Eukaryota</taxon>
        <taxon>Fungi</taxon>
        <taxon>Fungi incertae sedis</taxon>
        <taxon>Zoopagomycota</taxon>
        <taxon>Kickxellomycotina</taxon>
        <taxon>Harpellomycetes</taxon>
        <taxon>Harpellales</taxon>
        <taxon>Harpellaceae</taxon>
        <taxon>Furculomyces</taxon>
    </lineage>
</organism>
<evidence type="ECO:0000313" key="4">
    <source>
        <dbReference type="EMBL" id="PVU99316.1"/>
    </source>
</evidence>
<name>A0A2T9Z448_9FUNG</name>
<comment type="subcellular location">
    <subcellularLocation>
        <location evidence="1">Nucleus</location>
    </subcellularLocation>
</comment>
<gene>
    <name evidence="4" type="ORF">BB559_000819</name>
</gene>
<dbReference type="GO" id="GO:1902983">
    <property type="term" value="P:DNA strand elongation involved in mitotic DNA replication"/>
    <property type="evidence" value="ECO:0007669"/>
    <property type="project" value="TreeGrafter"/>
</dbReference>
<keyword evidence="1" id="KW-0235">DNA replication</keyword>
<dbReference type="GO" id="GO:0000811">
    <property type="term" value="C:GINS complex"/>
    <property type="evidence" value="ECO:0007669"/>
    <property type="project" value="UniProtKB-UniRule"/>
</dbReference>
<dbReference type="InterPro" id="IPR056783">
    <property type="entry name" value="PSF1_C"/>
</dbReference>